<dbReference type="EMBL" id="MU003536">
    <property type="protein sequence ID" value="KAF2464490.1"/>
    <property type="molecule type" value="Genomic_DNA"/>
</dbReference>
<evidence type="ECO:0000313" key="2">
    <source>
        <dbReference type="Proteomes" id="UP000799755"/>
    </source>
</evidence>
<protein>
    <submittedName>
        <fullName evidence="1">Uncharacterized protein</fullName>
    </submittedName>
</protein>
<dbReference type="Proteomes" id="UP000799755">
    <property type="component" value="Unassembled WGS sequence"/>
</dbReference>
<keyword evidence="2" id="KW-1185">Reference proteome</keyword>
<organism evidence="1 2">
    <name type="scientific">Lindgomyces ingoldianus</name>
    <dbReference type="NCBI Taxonomy" id="673940"/>
    <lineage>
        <taxon>Eukaryota</taxon>
        <taxon>Fungi</taxon>
        <taxon>Dikarya</taxon>
        <taxon>Ascomycota</taxon>
        <taxon>Pezizomycotina</taxon>
        <taxon>Dothideomycetes</taxon>
        <taxon>Pleosporomycetidae</taxon>
        <taxon>Pleosporales</taxon>
        <taxon>Lindgomycetaceae</taxon>
        <taxon>Lindgomyces</taxon>
    </lineage>
</organism>
<gene>
    <name evidence="1" type="ORF">BDR25DRAFT_319218</name>
</gene>
<comment type="caution">
    <text evidence="1">The sequence shown here is derived from an EMBL/GenBank/DDBJ whole genome shotgun (WGS) entry which is preliminary data.</text>
</comment>
<proteinExistence type="predicted"/>
<name>A0ACB6QCB1_9PLEO</name>
<accession>A0ACB6QCB1</accession>
<evidence type="ECO:0000313" key="1">
    <source>
        <dbReference type="EMBL" id="KAF2464490.1"/>
    </source>
</evidence>
<reference evidence="1" key="1">
    <citation type="journal article" date="2020" name="Stud. Mycol.">
        <title>101 Dothideomycetes genomes: a test case for predicting lifestyles and emergence of pathogens.</title>
        <authorList>
            <person name="Haridas S."/>
            <person name="Albert R."/>
            <person name="Binder M."/>
            <person name="Bloem J."/>
            <person name="Labutti K."/>
            <person name="Salamov A."/>
            <person name="Andreopoulos B."/>
            <person name="Baker S."/>
            <person name="Barry K."/>
            <person name="Bills G."/>
            <person name="Bluhm B."/>
            <person name="Cannon C."/>
            <person name="Castanera R."/>
            <person name="Culley D."/>
            <person name="Daum C."/>
            <person name="Ezra D."/>
            <person name="Gonzalez J."/>
            <person name="Henrissat B."/>
            <person name="Kuo A."/>
            <person name="Liang C."/>
            <person name="Lipzen A."/>
            <person name="Lutzoni F."/>
            <person name="Magnuson J."/>
            <person name="Mondo S."/>
            <person name="Nolan M."/>
            <person name="Ohm R."/>
            <person name="Pangilinan J."/>
            <person name="Park H.-J."/>
            <person name="Ramirez L."/>
            <person name="Alfaro M."/>
            <person name="Sun H."/>
            <person name="Tritt A."/>
            <person name="Yoshinaga Y."/>
            <person name="Zwiers L.-H."/>
            <person name="Turgeon B."/>
            <person name="Goodwin S."/>
            <person name="Spatafora J."/>
            <person name="Crous P."/>
            <person name="Grigoriev I."/>
        </authorList>
    </citation>
    <scope>NUCLEOTIDE SEQUENCE</scope>
    <source>
        <strain evidence="1">ATCC 200398</strain>
    </source>
</reference>
<sequence>MVSWVEDSMPLDANGLDWSYLVEIRGLDFAAEASDVAEAEIVCEDNEEVGAFLLSHSGWQLWDNWRYLEDFSIVCALKEAKNKVLLEQGTNCPVKKPESSWEVEIDSN</sequence>